<accession>A0A6N8I1B3</accession>
<accession>A0A7G8TDW5</accession>
<evidence type="ECO:0000313" key="2">
    <source>
        <dbReference type="EMBL" id="QNK41806.1"/>
    </source>
</evidence>
<evidence type="ECO:0000313" key="3">
    <source>
        <dbReference type="Proteomes" id="UP000469440"/>
    </source>
</evidence>
<evidence type="ECO:0000313" key="1">
    <source>
        <dbReference type="EMBL" id="MVB11645.1"/>
    </source>
</evidence>
<dbReference type="Proteomes" id="UP000469440">
    <property type="component" value="Unassembled WGS sequence"/>
</dbReference>
<reference evidence="1 3" key="1">
    <citation type="submission" date="2019-09" db="EMBL/GenBank/DDBJ databases">
        <title>Genome sequence of Clostridium sp. EA1.</title>
        <authorList>
            <person name="Poehlein A."/>
            <person name="Bengelsdorf F.R."/>
            <person name="Daniel R."/>
        </authorList>
    </citation>
    <scope>NUCLEOTIDE SEQUENCE [LARGE SCALE GENOMIC DNA]</scope>
    <source>
        <strain evidence="1 3">EA1</strain>
    </source>
</reference>
<dbReference type="Proteomes" id="UP000515909">
    <property type="component" value="Chromosome"/>
</dbReference>
<dbReference type="RefSeq" id="WP_156990786.1">
    <property type="nucleotide sequence ID" value="NZ_CP060286.1"/>
</dbReference>
<reference evidence="2 4" key="2">
    <citation type="submission" date="2020-08" db="EMBL/GenBank/DDBJ databases">
        <title>The isolate Caproiciproducens sp. 7D4C2 produces n-caproate at mildly acidic conditions from hexoses: genome and rBOX comparison with related strains and chain-elongating bacteria.</title>
        <authorList>
            <person name="Esquivel-Elizondo S."/>
            <person name="Bagci C."/>
            <person name="Temovska M."/>
            <person name="Jeon B.S."/>
            <person name="Bessarab I."/>
            <person name="Williams R.B.H."/>
            <person name="Huson D.H."/>
            <person name="Angenent L.T."/>
        </authorList>
    </citation>
    <scope>NUCLEOTIDE SEQUENCE [LARGE SCALE GENOMIC DNA]</scope>
    <source>
        <strain evidence="2 4">7D4C2</strain>
    </source>
</reference>
<sequence>MTKSKTAFARNAYSRNEAVSYYGDYRLYVFAAATLAGGPDVSCAFQQTGSFLINIWMN</sequence>
<dbReference type="KEGG" id="cfem:HCR03_06060"/>
<name>A0A6N8I1B3_9FIRM</name>
<dbReference type="AlphaFoldDB" id="A0A6N8I1B3"/>
<organism evidence="1 3">
    <name type="scientific">Caproicibacter fermentans</name>
    <dbReference type="NCBI Taxonomy" id="2576756"/>
    <lineage>
        <taxon>Bacteria</taxon>
        <taxon>Bacillati</taxon>
        <taxon>Bacillota</taxon>
        <taxon>Clostridia</taxon>
        <taxon>Eubacteriales</taxon>
        <taxon>Acutalibacteraceae</taxon>
        <taxon>Caproicibacter</taxon>
    </lineage>
</organism>
<gene>
    <name evidence="1" type="ORF">CAFE_23670</name>
    <name evidence="2" type="ORF">HCR03_06060</name>
</gene>
<dbReference type="EMBL" id="CP060286">
    <property type="protein sequence ID" value="QNK41806.1"/>
    <property type="molecule type" value="Genomic_DNA"/>
</dbReference>
<keyword evidence="3" id="KW-1185">Reference proteome</keyword>
<protein>
    <submittedName>
        <fullName evidence="1">Uncharacterized protein</fullName>
    </submittedName>
</protein>
<dbReference type="EMBL" id="VWXL01000068">
    <property type="protein sequence ID" value="MVB11645.1"/>
    <property type="molecule type" value="Genomic_DNA"/>
</dbReference>
<proteinExistence type="predicted"/>
<evidence type="ECO:0000313" key="4">
    <source>
        <dbReference type="Proteomes" id="UP000515909"/>
    </source>
</evidence>